<evidence type="ECO:0000313" key="8">
    <source>
        <dbReference type="EMBL" id="QFX97181.1"/>
    </source>
</evidence>
<dbReference type="EMBL" id="CP045571">
    <property type="protein sequence ID" value="QFX97181.1"/>
    <property type="molecule type" value="Genomic_DNA"/>
</dbReference>
<dbReference type="Pfam" id="PF22022">
    <property type="entry name" value="Phage_int_M"/>
    <property type="match status" value="1"/>
</dbReference>
<feature type="domain" description="Core-binding (CB)" evidence="7">
    <location>
        <begin position="110"/>
        <end position="188"/>
    </location>
</feature>
<dbReference type="GO" id="GO:0003677">
    <property type="term" value="F:DNA binding"/>
    <property type="evidence" value="ECO:0007669"/>
    <property type="project" value="UniProtKB-UniRule"/>
</dbReference>
<proteinExistence type="inferred from homology"/>
<dbReference type="InterPro" id="IPR038488">
    <property type="entry name" value="Integrase_DNA-bd_sf"/>
</dbReference>
<dbReference type="GeneID" id="60697292"/>
<keyword evidence="2" id="KW-0229">DNA integration</keyword>
<accession>A0A5P9XT11</accession>
<dbReference type="RefSeq" id="WP_081577471.1">
    <property type="nucleotide sequence ID" value="NZ_CP045571.1"/>
</dbReference>
<protein>
    <recommendedName>
        <fullName evidence="10">Integrase</fullName>
    </recommendedName>
</protein>
<feature type="domain" description="Tyr recombinase" evidence="6">
    <location>
        <begin position="212"/>
        <end position="405"/>
    </location>
</feature>
<dbReference type="Gene3D" id="1.10.150.130">
    <property type="match status" value="1"/>
</dbReference>
<dbReference type="PANTHER" id="PTHR30629:SF2">
    <property type="entry name" value="PROPHAGE INTEGRASE INTS-RELATED"/>
    <property type="match status" value="1"/>
</dbReference>
<dbReference type="InterPro" id="IPR013762">
    <property type="entry name" value="Integrase-like_cat_sf"/>
</dbReference>
<evidence type="ECO:0000259" key="6">
    <source>
        <dbReference type="PROSITE" id="PS51898"/>
    </source>
</evidence>
<dbReference type="Gene3D" id="1.10.443.10">
    <property type="entry name" value="Intergrase catalytic core"/>
    <property type="match status" value="1"/>
</dbReference>
<dbReference type="Gene3D" id="3.30.160.390">
    <property type="entry name" value="Integrase, DNA-binding domain"/>
    <property type="match status" value="1"/>
</dbReference>
<dbReference type="GO" id="GO:0015074">
    <property type="term" value="P:DNA integration"/>
    <property type="evidence" value="ECO:0007669"/>
    <property type="project" value="UniProtKB-KW"/>
</dbReference>
<name>A0A5P9XT11_ACITH</name>
<dbReference type="SUPFAM" id="SSF56349">
    <property type="entry name" value="DNA breaking-rejoining enzymes"/>
    <property type="match status" value="1"/>
</dbReference>
<dbReference type="PROSITE" id="PS51898">
    <property type="entry name" value="TYR_RECOMBINASE"/>
    <property type="match status" value="1"/>
</dbReference>
<evidence type="ECO:0008006" key="10">
    <source>
        <dbReference type="Google" id="ProtNLM"/>
    </source>
</evidence>
<evidence type="ECO:0000256" key="4">
    <source>
        <dbReference type="ARBA" id="ARBA00023172"/>
    </source>
</evidence>
<reference evidence="8 9" key="1">
    <citation type="submission" date="2019-10" db="EMBL/GenBank/DDBJ databases">
        <authorList>
            <person name="Wang R."/>
        </authorList>
    </citation>
    <scope>NUCLEOTIDE SEQUENCE [LARGE SCALE GENOMIC DNA]</scope>
    <source>
        <strain evidence="8 9">ATCC 19377</strain>
    </source>
</reference>
<evidence type="ECO:0000256" key="1">
    <source>
        <dbReference type="ARBA" id="ARBA00008857"/>
    </source>
</evidence>
<dbReference type="PANTHER" id="PTHR30629">
    <property type="entry name" value="PROPHAGE INTEGRASE"/>
    <property type="match status" value="1"/>
</dbReference>
<dbReference type="CDD" id="cd00801">
    <property type="entry name" value="INT_P4_C"/>
    <property type="match status" value="1"/>
</dbReference>
<organism evidence="8 9">
    <name type="scientific">Acidithiobacillus thiooxidans ATCC 19377</name>
    <dbReference type="NCBI Taxonomy" id="637390"/>
    <lineage>
        <taxon>Bacteria</taxon>
        <taxon>Pseudomonadati</taxon>
        <taxon>Pseudomonadota</taxon>
        <taxon>Acidithiobacillia</taxon>
        <taxon>Acidithiobacillales</taxon>
        <taxon>Acidithiobacillaceae</taxon>
        <taxon>Acidithiobacillus</taxon>
    </lineage>
</organism>
<dbReference type="Proteomes" id="UP000363590">
    <property type="component" value="Chromosome"/>
</dbReference>
<dbReference type="InterPro" id="IPR010998">
    <property type="entry name" value="Integrase_recombinase_N"/>
</dbReference>
<dbReference type="InterPro" id="IPR002104">
    <property type="entry name" value="Integrase_catalytic"/>
</dbReference>
<evidence type="ECO:0000256" key="5">
    <source>
        <dbReference type="PROSITE-ProRule" id="PRU01248"/>
    </source>
</evidence>
<evidence type="ECO:0000259" key="7">
    <source>
        <dbReference type="PROSITE" id="PS51900"/>
    </source>
</evidence>
<dbReference type="PROSITE" id="PS51900">
    <property type="entry name" value="CB"/>
    <property type="match status" value="1"/>
</dbReference>
<dbReference type="AlphaFoldDB" id="A0A5P9XT11"/>
<dbReference type="Pfam" id="PF13356">
    <property type="entry name" value="Arm-DNA-bind_3"/>
    <property type="match status" value="1"/>
</dbReference>
<evidence type="ECO:0000313" key="9">
    <source>
        <dbReference type="Proteomes" id="UP000363590"/>
    </source>
</evidence>
<dbReference type="InterPro" id="IPR050808">
    <property type="entry name" value="Phage_Integrase"/>
</dbReference>
<dbReference type="InterPro" id="IPR044068">
    <property type="entry name" value="CB"/>
</dbReference>
<keyword evidence="4" id="KW-0233">DNA recombination</keyword>
<dbReference type="InterPro" id="IPR025166">
    <property type="entry name" value="Integrase_DNA_bind_dom"/>
</dbReference>
<comment type="similarity">
    <text evidence="1">Belongs to the 'phage' integrase family.</text>
</comment>
<dbReference type="Pfam" id="PF00589">
    <property type="entry name" value="Phage_integrase"/>
    <property type="match status" value="1"/>
</dbReference>
<dbReference type="GO" id="GO:0006310">
    <property type="term" value="P:DNA recombination"/>
    <property type="evidence" value="ECO:0007669"/>
    <property type="project" value="UniProtKB-KW"/>
</dbReference>
<evidence type="ECO:0000256" key="3">
    <source>
        <dbReference type="ARBA" id="ARBA00023125"/>
    </source>
</evidence>
<dbReference type="InterPro" id="IPR011010">
    <property type="entry name" value="DNA_brk_join_enz"/>
</dbReference>
<dbReference type="InterPro" id="IPR053876">
    <property type="entry name" value="Phage_int_M"/>
</dbReference>
<evidence type="ECO:0000256" key="2">
    <source>
        <dbReference type="ARBA" id="ARBA00022908"/>
    </source>
</evidence>
<keyword evidence="3 5" id="KW-0238">DNA-binding</keyword>
<gene>
    <name evidence="8" type="ORF">GCD22_03068</name>
</gene>
<sequence length="428" mass="47686">MAEKLLNDKQVQNIKPEKREMIYRDGGGLELRVYPSGGKIWQLRYQCDGKRRIMRVGEYPHVSLKDARKKADKAHEQLDSGVDPQVYAEEQERAKQEAARIAKMEQAARKTFADVFAEWDVAKLSKRKDGPDLLRAMQKDVIPKVGDIEIAKVTRADLLVCLDTVSARAPRMANRLLTTLKTFYKWAQLREIVSVDPLAPVQAADVGGKLESRDRVLADDEIVDLIRKLPVSGLSVSVQAVLLIVLSTGCRLGEICSAEWAHVNGNVWTIPAENAKNKKEHRITLSGFALAQFSVLQEIREGVWCVPSPKKIGDHQTRLSIGTAIYDRQTQKAQRQGRTAATDALTLNGGRWTAHDLRRTCASGMQELGIMPAVIDAVLNHKESKGVTKIYQRYDYSKEAADAWAKWGRHLAGLRATATGDNVVMITG</sequence>
<dbReference type="KEGG" id="atx:GCD22_03068"/>